<feature type="transmembrane region" description="Helical" evidence="9">
    <location>
        <begin position="297"/>
        <end position="315"/>
    </location>
</feature>
<feature type="transmembrane region" description="Helical" evidence="9">
    <location>
        <begin position="88"/>
        <end position="112"/>
    </location>
</feature>
<dbReference type="GO" id="GO:0004930">
    <property type="term" value="F:G protein-coupled receptor activity"/>
    <property type="evidence" value="ECO:0007669"/>
    <property type="project" value="UniProtKB-KW"/>
</dbReference>
<dbReference type="GO" id="GO:0005886">
    <property type="term" value="C:plasma membrane"/>
    <property type="evidence" value="ECO:0007669"/>
    <property type="project" value="UniProtKB-SubCell"/>
</dbReference>
<dbReference type="PRINTS" id="PR00237">
    <property type="entry name" value="GPCRRHODOPSN"/>
</dbReference>
<feature type="transmembrane region" description="Helical" evidence="9">
    <location>
        <begin position="235"/>
        <end position="260"/>
    </location>
</feature>
<dbReference type="PROSITE" id="PS50262">
    <property type="entry name" value="G_PROTEIN_RECEP_F1_2"/>
    <property type="match status" value="2"/>
</dbReference>
<evidence type="ECO:0000256" key="9">
    <source>
        <dbReference type="SAM" id="Phobius"/>
    </source>
</evidence>
<dbReference type="PANTHER" id="PTHR24249">
    <property type="entry name" value="HISTAMINE RECEPTOR-RELATED G-PROTEIN COUPLED RECEPTOR"/>
    <property type="match status" value="1"/>
</dbReference>
<evidence type="ECO:0000256" key="8">
    <source>
        <dbReference type="ARBA" id="ARBA00023224"/>
    </source>
</evidence>
<keyword evidence="8" id="KW-0807">Transducer</keyword>
<dbReference type="Gene3D" id="1.20.1070.10">
    <property type="entry name" value="Rhodopsin 7-helix transmembrane proteins"/>
    <property type="match status" value="2"/>
</dbReference>
<organism evidence="11 12">
    <name type="scientific">Pocillopora meandrina</name>
    <dbReference type="NCBI Taxonomy" id="46732"/>
    <lineage>
        <taxon>Eukaryota</taxon>
        <taxon>Metazoa</taxon>
        <taxon>Cnidaria</taxon>
        <taxon>Anthozoa</taxon>
        <taxon>Hexacorallia</taxon>
        <taxon>Scleractinia</taxon>
        <taxon>Astrocoeniina</taxon>
        <taxon>Pocilloporidae</taxon>
        <taxon>Pocillopora</taxon>
    </lineage>
</organism>
<gene>
    <name evidence="11" type="ORF">PMEA_00034104</name>
</gene>
<dbReference type="InterPro" id="IPR017452">
    <property type="entry name" value="GPCR_Rhodpsn_7TM"/>
</dbReference>
<accession>A0AAU9XY32</accession>
<keyword evidence="4 9" id="KW-1133">Transmembrane helix</keyword>
<evidence type="ECO:0000313" key="11">
    <source>
        <dbReference type="EMBL" id="CAH3162234.1"/>
    </source>
</evidence>
<feature type="transmembrane region" description="Helical" evidence="9">
    <location>
        <begin position="321"/>
        <end position="339"/>
    </location>
</feature>
<comment type="subcellular location">
    <subcellularLocation>
        <location evidence="1">Cell membrane</location>
        <topology evidence="1">Multi-pass membrane protein</topology>
    </subcellularLocation>
</comment>
<evidence type="ECO:0000256" key="3">
    <source>
        <dbReference type="ARBA" id="ARBA00022692"/>
    </source>
</evidence>
<evidence type="ECO:0000256" key="5">
    <source>
        <dbReference type="ARBA" id="ARBA00023040"/>
    </source>
</evidence>
<evidence type="ECO:0000313" key="12">
    <source>
        <dbReference type="Proteomes" id="UP001159428"/>
    </source>
</evidence>
<reference evidence="11 12" key="1">
    <citation type="submission" date="2022-05" db="EMBL/GenBank/DDBJ databases">
        <authorList>
            <consortium name="Genoscope - CEA"/>
            <person name="William W."/>
        </authorList>
    </citation>
    <scope>NUCLEOTIDE SEQUENCE [LARGE SCALE GENOMIC DNA]</scope>
</reference>
<keyword evidence="7" id="KW-0675">Receptor</keyword>
<evidence type="ECO:0000256" key="1">
    <source>
        <dbReference type="ARBA" id="ARBA00004651"/>
    </source>
</evidence>
<name>A0AAU9XY32_9CNID</name>
<feature type="transmembrane region" description="Helical" evidence="9">
    <location>
        <begin position="502"/>
        <end position="525"/>
    </location>
</feature>
<feature type="domain" description="G-protein coupled receptors family 1 profile" evidence="10">
    <location>
        <begin position="30"/>
        <end position="291"/>
    </location>
</feature>
<keyword evidence="3 9" id="KW-0812">Transmembrane</keyword>
<feature type="transmembrane region" description="Helical" evidence="9">
    <location>
        <begin position="272"/>
        <end position="290"/>
    </location>
</feature>
<dbReference type="InterPro" id="IPR000276">
    <property type="entry name" value="GPCR_Rhodpsn"/>
</dbReference>
<feature type="transmembrane region" description="Helical" evidence="9">
    <location>
        <begin position="51"/>
        <end position="76"/>
    </location>
</feature>
<evidence type="ECO:0000256" key="4">
    <source>
        <dbReference type="ARBA" id="ARBA00022989"/>
    </source>
</evidence>
<feature type="transmembrane region" description="Helical" evidence="9">
    <location>
        <begin position="132"/>
        <end position="156"/>
    </location>
</feature>
<protein>
    <recommendedName>
        <fullName evidence="10">G-protein coupled receptors family 1 profile domain-containing protein</fullName>
    </recommendedName>
</protein>
<keyword evidence="5" id="KW-0297">G-protein coupled receptor</keyword>
<feature type="transmembrane region" description="Helical" evidence="9">
    <location>
        <begin position="20"/>
        <end position="39"/>
    </location>
</feature>
<dbReference type="Proteomes" id="UP001159428">
    <property type="component" value="Unassembled WGS sequence"/>
</dbReference>
<keyword evidence="6 9" id="KW-0472">Membrane</keyword>
<feature type="transmembrane region" description="Helical" evidence="9">
    <location>
        <begin position="359"/>
        <end position="381"/>
    </location>
</feature>
<feature type="domain" description="G-protein coupled receptors family 1 profile" evidence="10">
    <location>
        <begin position="321"/>
        <end position="522"/>
    </location>
</feature>
<feature type="transmembrane region" description="Helical" evidence="9">
    <location>
        <begin position="393"/>
        <end position="414"/>
    </location>
</feature>
<feature type="transmembrane region" description="Helical" evidence="9">
    <location>
        <begin position="469"/>
        <end position="490"/>
    </location>
</feature>
<evidence type="ECO:0000259" key="10">
    <source>
        <dbReference type="PROSITE" id="PS50262"/>
    </source>
</evidence>
<dbReference type="CDD" id="cd00637">
    <property type="entry name" value="7tm_classA_rhodopsin-like"/>
    <property type="match status" value="1"/>
</dbReference>
<comment type="caution">
    <text evidence="11">The sequence shown here is derived from an EMBL/GenBank/DDBJ whole genome shotgun (WGS) entry which is preliminary data.</text>
</comment>
<keyword evidence="2" id="KW-1003">Cell membrane</keyword>
<evidence type="ECO:0000256" key="7">
    <source>
        <dbReference type="ARBA" id="ARBA00023170"/>
    </source>
</evidence>
<dbReference type="SUPFAM" id="SSF81321">
    <property type="entry name" value="Family A G protein-coupled receptor-like"/>
    <property type="match status" value="2"/>
</dbReference>
<proteinExistence type="predicted"/>
<sequence length="571" mass="64815">MSSSLGERENGIIVAEATSLIILNVVSLVGNFLICWTVYRSKSLRTTTNLYIVALAVGDLSSAIFVMPISSAVLITGDWRFSDFYCNIQGFFVVLNIYVSPCLMALTAFNRYVRIVRTNMYPKLFSMRKSKIWIIAVWCIAIAYILIQVFAGNQAIRFVPGYAVCSTTHLKETQKIVHYSIVISVFVVAPIVITSFCYYKIFRTIKLHNKNVMPSLQASSNNFSRVKISRRELKISMSLFVVVIVFAFCWIPLWILALLFRFKLVDSLPRNVALFVSFLVFFSSTINPFIYAGMNSLAISDLMVATVFIPTYLAGLAVNPYIIAYILFAYLFNFCGITWDRYQAVLNPLMYRSVVTRAIVYKILALVWTIPLLLAIIPIFWEYRNGVKLLAGRIYQGILVALVTLCSASICWAYGKIFGATRRQVKQMIEMHETNARFEHSVLPDRQSGRSMRKRRSITISNEVKAAKVFALVGGTFAVCWLPLIIINVFSALDYSHIIPNVFLDVSLYSLVGNALADPLIYSFYKSDYRRAFKRFFCGKKPDHDKFGNSITTRNSVLTEENSDKIDENLI</sequence>
<evidence type="ECO:0000256" key="6">
    <source>
        <dbReference type="ARBA" id="ARBA00023136"/>
    </source>
</evidence>
<feature type="transmembrane region" description="Helical" evidence="9">
    <location>
        <begin position="176"/>
        <end position="199"/>
    </location>
</feature>
<dbReference type="AlphaFoldDB" id="A0AAU9XY32"/>
<dbReference type="Pfam" id="PF00001">
    <property type="entry name" value="7tm_1"/>
    <property type="match status" value="2"/>
</dbReference>
<dbReference type="EMBL" id="CALNXJ010000083">
    <property type="protein sequence ID" value="CAH3162234.1"/>
    <property type="molecule type" value="Genomic_DNA"/>
</dbReference>
<keyword evidence="12" id="KW-1185">Reference proteome</keyword>
<evidence type="ECO:0000256" key="2">
    <source>
        <dbReference type="ARBA" id="ARBA00022475"/>
    </source>
</evidence>
<dbReference type="PANTHER" id="PTHR24249:SF372">
    <property type="entry name" value="G-PROTEIN COUPLED RECEPTORS FAMILY 1 PROFILE DOMAIN-CONTAINING PROTEIN"/>
    <property type="match status" value="1"/>
</dbReference>
<dbReference type="InterPro" id="IPR050569">
    <property type="entry name" value="TAAR"/>
</dbReference>